<dbReference type="Gene3D" id="2.40.10.10">
    <property type="entry name" value="Trypsin-like serine proteases"/>
    <property type="match status" value="2"/>
</dbReference>
<dbReference type="Proteomes" id="UP000065641">
    <property type="component" value="Chromosome"/>
</dbReference>
<dbReference type="AlphaFoldDB" id="A0A0S2KAQ9"/>
<reference evidence="7 8" key="1">
    <citation type="submission" date="2015-11" db="EMBL/GenBank/DDBJ databases">
        <authorList>
            <person name="Zhang Y."/>
            <person name="Guo Z."/>
        </authorList>
    </citation>
    <scope>NUCLEOTIDE SEQUENCE [LARGE SCALE GENOMIC DNA]</scope>
    <source>
        <strain evidence="7 8">KCTC 32221</strain>
    </source>
</reference>
<dbReference type="InterPro" id="IPR043504">
    <property type="entry name" value="Peptidase_S1_PA_chymotrypsin"/>
</dbReference>
<protein>
    <submittedName>
        <fullName evidence="7">Periplasmic serine protease</fullName>
    </submittedName>
</protein>
<dbReference type="InterPro" id="IPR001940">
    <property type="entry name" value="Peptidase_S1C"/>
</dbReference>
<dbReference type="InterPro" id="IPR036034">
    <property type="entry name" value="PDZ_sf"/>
</dbReference>
<evidence type="ECO:0000256" key="1">
    <source>
        <dbReference type="ARBA" id="ARBA00010541"/>
    </source>
</evidence>
<dbReference type="InterPro" id="IPR001478">
    <property type="entry name" value="PDZ"/>
</dbReference>
<dbReference type="KEGG" id="pspi:PS2015_485"/>
<dbReference type="RefSeq" id="WP_058020664.1">
    <property type="nucleotide sequence ID" value="NZ_CP013189.1"/>
</dbReference>
<evidence type="ECO:0000256" key="2">
    <source>
        <dbReference type="ARBA" id="ARBA00022670"/>
    </source>
</evidence>
<feature type="domain" description="PDZ" evidence="6">
    <location>
        <begin position="244"/>
        <end position="344"/>
    </location>
</feature>
<dbReference type="GO" id="GO:0004252">
    <property type="term" value="F:serine-type endopeptidase activity"/>
    <property type="evidence" value="ECO:0007669"/>
    <property type="project" value="InterPro"/>
</dbReference>
<organism evidence="7 8">
    <name type="scientific">Pseudohongiella spirulinae</name>
    <dbReference type="NCBI Taxonomy" id="1249552"/>
    <lineage>
        <taxon>Bacteria</taxon>
        <taxon>Pseudomonadati</taxon>
        <taxon>Pseudomonadota</taxon>
        <taxon>Gammaproteobacteria</taxon>
        <taxon>Pseudomonadales</taxon>
        <taxon>Pseudohongiellaceae</taxon>
        <taxon>Pseudohongiella</taxon>
    </lineage>
</organism>
<dbReference type="OrthoDB" id="9758917at2"/>
<accession>A0A0S2KAQ9</accession>
<dbReference type="SUPFAM" id="SSF50156">
    <property type="entry name" value="PDZ domain-like"/>
    <property type="match status" value="1"/>
</dbReference>
<proteinExistence type="inferred from homology"/>
<evidence type="ECO:0000313" key="7">
    <source>
        <dbReference type="EMBL" id="ALO45171.1"/>
    </source>
</evidence>
<dbReference type="InterPro" id="IPR009003">
    <property type="entry name" value="Peptidase_S1_PA"/>
</dbReference>
<dbReference type="GO" id="GO:0006508">
    <property type="term" value="P:proteolysis"/>
    <property type="evidence" value="ECO:0007669"/>
    <property type="project" value="UniProtKB-KW"/>
</dbReference>
<dbReference type="SUPFAM" id="SSF50494">
    <property type="entry name" value="Trypsin-like serine proteases"/>
    <property type="match status" value="1"/>
</dbReference>
<dbReference type="Pfam" id="PF13180">
    <property type="entry name" value="PDZ_2"/>
    <property type="match status" value="1"/>
</dbReference>
<keyword evidence="4" id="KW-0720">Serine protease</keyword>
<dbReference type="PRINTS" id="PR00834">
    <property type="entry name" value="PROTEASES2C"/>
</dbReference>
<evidence type="ECO:0000313" key="8">
    <source>
        <dbReference type="Proteomes" id="UP000065641"/>
    </source>
</evidence>
<keyword evidence="3" id="KW-0378">Hydrolase</keyword>
<dbReference type="PROSITE" id="PS50106">
    <property type="entry name" value="PDZ"/>
    <property type="match status" value="1"/>
</dbReference>
<keyword evidence="8" id="KW-1185">Reference proteome</keyword>
<dbReference type="Pfam" id="PF13365">
    <property type="entry name" value="Trypsin_2"/>
    <property type="match status" value="1"/>
</dbReference>
<dbReference type="PANTHER" id="PTHR43343:SF3">
    <property type="entry name" value="PROTEASE DO-LIKE 8, CHLOROPLASTIC"/>
    <property type="match status" value="1"/>
</dbReference>
<feature type="signal peptide" evidence="5">
    <location>
        <begin position="1"/>
        <end position="22"/>
    </location>
</feature>
<evidence type="ECO:0000259" key="6">
    <source>
        <dbReference type="PROSITE" id="PS50106"/>
    </source>
</evidence>
<dbReference type="PANTHER" id="PTHR43343">
    <property type="entry name" value="PEPTIDASE S12"/>
    <property type="match status" value="1"/>
</dbReference>
<name>A0A0S2KAQ9_9GAMM</name>
<dbReference type="FunFam" id="2.40.10.10:FF:000001">
    <property type="entry name" value="Periplasmic serine protease DegS"/>
    <property type="match status" value="1"/>
</dbReference>
<gene>
    <name evidence="7" type="ORF">PS2015_485</name>
</gene>
<dbReference type="PATRIC" id="fig|1249552.3.peg.491"/>
<sequence precursor="true">MERRHKWLLTLAAFMVAVSLQAQPAADYSAFRTNDEENNIEVFKKASPSVVYITNSRLVRRSFFSLNPQEIPQGSGSGFIWNNDGYVVTNFHVIQNASRVTVTLQDGSAWEAELIGVEPDKDLAVLRIDAPRDRLVPVELGDSSDLEVGRKVIAIGNPFGLDTTLTVGVVSALGREINSVTRRRIRDVIQTDAAINPGNSGGPLLNSIGQLIGVNTAIYSPSGASSGIGFAIPVNTVKKIVPELIQYGRVQTPTLGISLFPPQYADYYRQRWGLEGVIVLDVIEGASPEREGMRGLTETNRGIILGDVITAVDGVPVRNEDDLLTVLENREAGDVVEVSTMRDNRRQRYRIELQASQR</sequence>
<evidence type="ECO:0000256" key="3">
    <source>
        <dbReference type="ARBA" id="ARBA00022801"/>
    </source>
</evidence>
<dbReference type="InterPro" id="IPR051201">
    <property type="entry name" value="Chloro_Bact_Ser_Proteases"/>
</dbReference>
<evidence type="ECO:0000256" key="5">
    <source>
        <dbReference type="SAM" id="SignalP"/>
    </source>
</evidence>
<dbReference type="Gene3D" id="2.30.42.10">
    <property type="match status" value="1"/>
</dbReference>
<keyword evidence="5" id="KW-0732">Signal</keyword>
<feature type="chain" id="PRO_5006601346" evidence="5">
    <location>
        <begin position="23"/>
        <end position="358"/>
    </location>
</feature>
<dbReference type="SMART" id="SM00228">
    <property type="entry name" value="PDZ"/>
    <property type="match status" value="1"/>
</dbReference>
<comment type="similarity">
    <text evidence="1">Belongs to the peptidase S1C family.</text>
</comment>
<keyword evidence="2 7" id="KW-0645">Protease</keyword>
<dbReference type="EMBL" id="CP013189">
    <property type="protein sequence ID" value="ALO45171.1"/>
    <property type="molecule type" value="Genomic_DNA"/>
</dbReference>
<evidence type="ECO:0000256" key="4">
    <source>
        <dbReference type="ARBA" id="ARBA00022825"/>
    </source>
</evidence>
<dbReference type="STRING" id="1249552.PS2015_485"/>